<keyword evidence="1" id="KW-0677">Repeat</keyword>
<keyword evidence="3" id="KW-0732">Signal</keyword>
<dbReference type="InterPro" id="IPR011990">
    <property type="entry name" value="TPR-like_helical_dom_sf"/>
</dbReference>
<evidence type="ECO:0000256" key="3">
    <source>
        <dbReference type="SAM" id="SignalP"/>
    </source>
</evidence>
<dbReference type="AlphaFoldDB" id="A0A3A9K3G0"/>
<dbReference type="Proteomes" id="UP000274097">
    <property type="component" value="Unassembled WGS sequence"/>
</dbReference>
<dbReference type="RefSeq" id="WP_120636672.1">
    <property type="nucleotide sequence ID" value="NZ_RAQU01000008.1"/>
</dbReference>
<dbReference type="EMBL" id="RFLX01000003">
    <property type="protein sequence ID" value="RMI25862.1"/>
    <property type="molecule type" value="Genomic_DNA"/>
</dbReference>
<evidence type="ECO:0000313" key="4">
    <source>
        <dbReference type="EMBL" id="RKK05909.1"/>
    </source>
</evidence>
<reference evidence="4 7" key="1">
    <citation type="submission" date="2018-09" db="EMBL/GenBank/DDBJ databases">
        <title>Roseomonas sp. nov., isolated from feces of Tibetan antelopes in the Qinghai-Tibet plateau, China.</title>
        <authorList>
            <person name="Tian Z."/>
        </authorList>
    </citation>
    <scope>NUCLEOTIDE SEQUENCE [LARGE SCALE GENOMIC DNA]</scope>
    <source>
        <strain evidence="5 6">Z23</strain>
        <strain evidence="4 7">Z24</strain>
    </source>
</reference>
<evidence type="ECO:0000256" key="1">
    <source>
        <dbReference type="ARBA" id="ARBA00022737"/>
    </source>
</evidence>
<keyword evidence="2" id="KW-0802">TPR repeat</keyword>
<sequence>MRAAICLLAALACASPLPAAAQPALQTPAARKAELDRLFAALAVAPDETAGAAVAMRIRQVWLQQASPAVTLLLRRGQRNLEVEAAADAVEDFDAALTLQPDFPDAWLMRAAALSAMGDMRGAAQDVRQVLVLEPRQFDALALLSRLQEQAGDLHGALRAWEAVLKIHPKIADGEARLRSLRGKVEGQPT</sequence>
<evidence type="ECO:0000313" key="6">
    <source>
        <dbReference type="Proteomes" id="UP000274097"/>
    </source>
</evidence>
<feature type="chain" id="PRO_5017336396" evidence="3">
    <location>
        <begin position="22"/>
        <end position="190"/>
    </location>
</feature>
<dbReference type="OrthoDB" id="9815010at2"/>
<dbReference type="SMART" id="SM00028">
    <property type="entry name" value="TPR"/>
    <property type="match status" value="3"/>
</dbReference>
<organism evidence="4 7">
    <name type="scientific">Teichococcus wenyumeiae</name>
    <dbReference type="NCBI Taxonomy" id="2478470"/>
    <lineage>
        <taxon>Bacteria</taxon>
        <taxon>Pseudomonadati</taxon>
        <taxon>Pseudomonadota</taxon>
        <taxon>Alphaproteobacteria</taxon>
        <taxon>Acetobacterales</taxon>
        <taxon>Roseomonadaceae</taxon>
        <taxon>Roseomonas</taxon>
    </lineage>
</organism>
<dbReference type="PANTHER" id="PTHR44858:SF1">
    <property type="entry name" value="UDP-N-ACETYLGLUCOSAMINE--PEPTIDE N-ACETYLGLUCOSAMINYLTRANSFERASE SPINDLY-RELATED"/>
    <property type="match status" value="1"/>
</dbReference>
<proteinExistence type="predicted"/>
<dbReference type="SUPFAM" id="SSF48452">
    <property type="entry name" value="TPR-like"/>
    <property type="match status" value="1"/>
</dbReference>
<dbReference type="Gene3D" id="1.25.40.10">
    <property type="entry name" value="Tetratricopeptide repeat domain"/>
    <property type="match status" value="1"/>
</dbReference>
<gene>
    <name evidence="4" type="ORF">D6Z83_02090</name>
    <name evidence="5" type="ORF">EBE87_05515</name>
</gene>
<evidence type="ECO:0000313" key="7">
    <source>
        <dbReference type="Proteomes" id="UP000278036"/>
    </source>
</evidence>
<protein>
    <submittedName>
        <fullName evidence="4">Uncharacterized protein</fullName>
    </submittedName>
</protein>
<comment type="caution">
    <text evidence="4">The sequence shown here is derived from an EMBL/GenBank/DDBJ whole genome shotgun (WGS) entry which is preliminary data.</text>
</comment>
<name>A0A3A9K3G0_9PROT</name>
<keyword evidence="6" id="KW-1185">Reference proteome</keyword>
<dbReference type="PANTHER" id="PTHR44858">
    <property type="entry name" value="TETRATRICOPEPTIDE REPEAT PROTEIN 6"/>
    <property type="match status" value="1"/>
</dbReference>
<dbReference type="EMBL" id="RAQU01000008">
    <property type="protein sequence ID" value="RKK05909.1"/>
    <property type="molecule type" value="Genomic_DNA"/>
</dbReference>
<dbReference type="Proteomes" id="UP000278036">
    <property type="component" value="Unassembled WGS sequence"/>
</dbReference>
<feature type="signal peptide" evidence="3">
    <location>
        <begin position="1"/>
        <end position="21"/>
    </location>
</feature>
<dbReference type="InterPro" id="IPR050498">
    <property type="entry name" value="Ycf3"/>
</dbReference>
<accession>A0A3A9K3G0</accession>
<dbReference type="InterPro" id="IPR019734">
    <property type="entry name" value="TPR_rpt"/>
</dbReference>
<evidence type="ECO:0000256" key="2">
    <source>
        <dbReference type="ARBA" id="ARBA00022803"/>
    </source>
</evidence>
<evidence type="ECO:0000313" key="5">
    <source>
        <dbReference type="EMBL" id="RMI25862.1"/>
    </source>
</evidence>
<dbReference type="InParanoid" id="A0A3A9K3G0"/>